<reference evidence="1 2" key="1">
    <citation type="submission" date="2019-09" db="EMBL/GenBank/DDBJ databases">
        <authorList>
            <person name="Park J.-S."/>
            <person name="Choi H.-J."/>
        </authorList>
    </citation>
    <scope>NUCLEOTIDE SEQUENCE [LARGE SCALE GENOMIC DNA]</scope>
    <source>
        <strain evidence="1 2">176SS1-4</strain>
    </source>
</reference>
<dbReference type="Pfam" id="PF10707">
    <property type="entry name" value="YrbL-PhoP_reg"/>
    <property type="match status" value="1"/>
</dbReference>
<sequence>MIDLTGLEPVARGAVRDIYAHPQDSGLLIKVINLARRQHEAARSRYDRLRKPDFSDVFLQEIDMVYRTGRRASGQAGRLPLVEALGLVMTSSGVGQLCERIDGPDGLAPTLGALMRDGRFDAAALDKLNDFISRLYELRVVVRDLHPENVVWDEREDTFVLVDGFGLWTLVPIHAWLKLASDRQLDHAIREKLVPRSGLKWDGGQRRLSM</sequence>
<dbReference type="SUPFAM" id="SSF56112">
    <property type="entry name" value="Protein kinase-like (PK-like)"/>
    <property type="match status" value="1"/>
</dbReference>
<dbReference type="AlphaFoldDB" id="A0A5J5GQB4"/>
<dbReference type="Proteomes" id="UP000326554">
    <property type="component" value="Unassembled WGS sequence"/>
</dbReference>
<dbReference type="InterPro" id="IPR019647">
    <property type="entry name" value="PhoP_reg_network_YrbL"/>
</dbReference>
<dbReference type="Gene3D" id="1.10.510.10">
    <property type="entry name" value="Transferase(Phosphotransferase) domain 1"/>
    <property type="match status" value="1"/>
</dbReference>
<organism evidence="1 2">
    <name type="scientific">Histidinibacterium aquaticum</name>
    <dbReference type="NCBI Taxonomy" id="2613962"/>
    <lineage>
        <taxon>Bacteria</taxon>
        <taxon>Pseudomonadati</taxon>
        <taxon>Pseudomonadota</taxon>
        <taxon>Alphaproteobacteria</taxon>
        <taxon>Rhodobacterales</taxon>
        <taxon>Paracoccaceae</taxon>
        <taxon>Histidinibacterium</taxon>
    </lineage>
</organism>
<keyword evidence="2" id="KW-1185">Reference proteome</keyword>
<dbReference type="InterPro" id="IPR011009">
    <property type="entry name" value="Kinase-like_dom_sf"/>
</dbReference>
<accession>A0A5J5GQB4</accession>
<protein>
    <recommendedName>
        <fullName evidence="3">PhoP regulatory network protein YrbL</fullName>
    </recommendedName>
</protein>
<evidence type="ECO:0000313" key="2">
    <source>
        <dbReference type="Proteomes" id="UP000326554"/>
    </source>
</evidence>
<name>A0A5J5GQB4_9RHOB</name>
<gene>
    <name evidence="1" type="ORF">F3S47_00325</name>
</gene>
<dbReference type="EMBL" id="VYQE01000001">
    <property type="protein sequence ID" value="KAA9009754.1"/>
    <property type="molecule type" value="Genomic_DNA"/>
</dbReference>
<evidence type="ECO:0000313" key="1">
    <source>
        <dbReference type="EMBL" id="KAA9009754.1"/>
    </source>
</evidence>
<evidence type="ECO:0008006" key="3">
    <source>
        <dbReference type="Google" id="ProtNLM"/>
    </source>
</evidence>
<comment type="caution">
    <text evidence="1">The sequence shown here is derived from an EMBL/GenBank/DDBJ whole genome shotgun (WGS) entry which is preliminary data.</text>
</comment>
<proteinExistence type="predicted"/>
<dbReference type="RefSeq" id="WP_150443239.1">
    <property type="nucleotide sequence ID" value="NZ_VYQE01000001.1"/>
</dbReference>